<sequence>MPRYNKIFAGPPGEVDVQVEEAPCNVSLTPGQLVVLSSGKWVAHATAGGRGRYRVLQDNYLACEDVDTQIAANDTGVGLIPHGDLLFYVRVATGQNLAKGDALVSNGSGVLVKGATSGHQILFWAEETYNNTSGSTQLVLVRPAQGTVP</sequence>
<reference evidence="1 2" key="1">
    <citation type="submission" date="2017-08" db="EMBL/GenBank/DDBJ databases">
        <title>Infants hospitalized years apart are colonized by the same room-sourced microbial strains.</title>
        <authorList>
            <person name="Brooks B."/>
            <person name="Olm M.R."/>
            <person name="Firek B.A."/>
            <person name="Baker R."/>
            <person name="Thomas B.C."/>
            <person name="Morowitz M.J."/>
            <person name="Banfield J.F."/>
        </authorList>
    </citation>
    <scope>NUCLEOTIDE SEQUENCE [LARGE SCALE GENOMIC DNA]</scope>
    <source>
        <strain evidence="1">S2_003_000_R2_4</strain>
    </source>
</reference>
<gene>
    <name evidence="1" type="ORF">DI526_03340</name>
</gene>
<evidence type="ECO:0000313" key="2">
    <source>
        <dbReference type="Proteomes" id="UP000249393"/>
    </source>
</evidence>
<dbReference type="RefSeq" id="WP_304274031.1">
    <property type="nucleotide sequence ID" value="NZ_QFQZ01000006.1"/>
</dbReference>
<comment type="caution">
    <text evidence="1">The sequence shown here is derived from an EMBL/GenBank/DDBJ whole genome shotgun (WGS) entry which is preliminary data.</text>
</comment>
<proteinExistence type="predicted"/>
<dbReference type="EMBL" id="QFQZ01000006">
    <property type="protein sequence ID" value="PZR36483.1"/>
    <property type="molecule type" value="Genomic_DNA"/>
</dbReference>
<protein>
    <submittedName>
        <fullName evidence="1">Uncharacterized protein</fullName>
    </submittedName>
</protein>
<name>A0A2W5VF44_9CAUL</name>
<organism evidence="1 2">
    <name type="scientific">Caulobacter segnis</name>
    <dbReference type="NCBI Taxonomy" id="88688"/>
    <lineage>
        <taxon>Bacteria</taxon>
        <taxon>Pseudomonadati</taxon>
        <taxon>Pseudomonadota</taxon>
        <taxon>Alphaproteobacteria</taxon>
        <taxon>Caulobacterales</taxon>
        <taxon>Caulobacteraceae</taxon>
        <taxon>Caulobacter</taxon>
    </lineage>
</organism>
<evidence type="ECO:0000313" key="1">
    <source>
        <dbReference type="EMBL" id="PZR36483.1"/>
    </source>
</evidence>
<dbReference type="Proteomes" id="UP000249393">
    <property type="component" value="Unassembled WGS sequence"/>
</dbReference>
<dbReference type="AlphaFoldDB" id="A0A2W5VF44"/>
<accession>A0A2W5VF44</accession>